<dbReference type="Gene3D" id="3.30.1490.40">
    <property type="match status" value="1"/>
</dbReference>
<feature type="compositionally biased region" description="Gly residues" evidence="1">
    <location>
        <begin position="507"/>
        <end position="516"/>
    </location>
</feature>
<feature type="compositionally biased region" description="Basic and acidic residues" evidence="1">
    <location>
        <begin position="169"/>
        <end position="207"/>
    </location>
</feature>
<dbReference type="EMBL" id="JAAAJB010000237">
    <property type="protein sequence ID" value="KAG0260797.1"/>
    <property type="molecule type" value="Genomic_DNA"/>
</dbReference>
<feature type="region of interest" description="Disordered" evidence="1">
    <location>
        <begin position="868"/>
        <end position="950"/>
    </location>
</feature>
<feature type="compositionally biased region" description="Low complexity" evidence="1">
    <location>
        <begin position="743"/>
        <end position="770"/>
    </location>
</feature>
<feature type="region of interest" description="Disordered" evidence="1">
    <location>
        <begin position="1129"/>
        <end position="1181"/>
    </location>
</feature>
<evidence type="ECO:0000313" key="4">
    <source>
        <dbReference type="Proteomes" id="UP000807716"/>
    </source>
</evidence>
<dbReference type="PROSITE" id="PS50829">
    <property type="entry name" value="GYF"/>
    <property type="match status" value="1"/>
</dbReference>
<feature type="compositionally biased region" description="Basic and acidic residues" evidence="1">
    <location>
        <begin position="284"/>
        <end position="293"/>
    </location>
</feature>
<evidence type="ECO:0000256" key="1">
    <source>
        <dbReference type="SAM" id="MobiDB-lite"/>
    </source>
</evidence>
<proteinExistence type="predicted"/>
<dbReference type="InterPro" id="IPR051640">
    <property type="entry name" value="GRB10-interact_GYF"/>
</dbReference>
<feature type="compositionally biased region" description="Basic and acidic residues" evidence="1">
    <location>
        <begin position="238"/>
        <end position="248"/>
    </location>
</feature>
<feature type="region of interest" description="Disordered" evidence="1">
    <location>
        <begin position="987"/>
        <end position="1029"/>
    </location>
</feature>
<dbReference type="CDD" id="cd00072">
    <property type="entry name" value="GYF"/>
    <property type="match status" value="1"/>
</dbReference>
<feature type="compositionally biased region" description="Polar residues" evidence="1">
    <location>
        <begin position="31"/>
        <end position="55"/>
    </location>
</feature>
<feature type="region of interest" description="Disordered" evidence="1">
    <location>
        <begin position="282"/>
        <end position="343"/>
    </location>
</feature>
<feature type="compositionally biased region" description="Basic residues" evidence="1">
    <location>
        <begin position="1287"/>
        <end position="1297"/>
    </location>
</feature>
<gene>
    <name evidence="3" type="ORF">DFQ27_003315</name>
</gene>
<dbReference type="OrthoDB" id="6415790at2759"/>
<dbReference type="PANTHER" id="PTHR14445:SF36">
    <property type="entry name" value="FI03272P-RELATED"/>
    <property type="match status" value="1"/>
</dbReference>
<feature type="compositionally biased region" description="Basic and acidic residues" evidence="1">
    <location>
        <begin position="937"/>
        <end position="950"/>
    </location>
</feature>
<feature type="region of interest" description="Disordered" evidence="1">
    <location>
        <begin position="153"/>
        <end position="257"/>
    </location>
</feature>
<feature type="region of interest" description="Disordered" evidence="1">
    <location>
        <begin position="710"/>
        <end position="771"/>
    </location>
</feature>
<comment type="caution">
    <text evidence="3">The sequence shown here is derived from an EMBL/GenBank/DDBJ whole genome shotgun (WGS) entry which is preliminary data.</text>
</comment>
<name>A0A9P6Q7U2_9FUNG</name>
<dbReference type="SUPFAM" id="SSF55277">
    <property type="entry name" value="GYF domain"/>
    <property type="match status" value="1"/>
</dbReference>
<evidence type="ECO:0000313" key="3">
    <source>
        <dbReference type="EMBL" id="KAG0260797.1"/>
    </source>
</evidence>
<feature type="compositionally biased region" description="Polar residues" evidence="1">
    <location>
        <begin position="314"/>
        <end position="324"/>
    </location>
</feature>
<feature type="region of interest" description="Disordered" evidence="1">
    <location>
        <begin position="1254"/>
        <end position="1297"/>
    </location>
</feature>
<feature type="domain" description="GYF" evidence="2">
    <location>
        <begin position="420"/>
        <end position="475"/>
    </location>
</feature>
<dbReference type="Pfam" id="PF02213">
    <property type="entry name" value="GYF"/>
    <property type="match status" value="1"/>
</dbReference>
<feature type="compositionally biased region" description="Low complexity" evidence="1">
    <location>
        <begin position="1155"/>
        <end position="1177"/>
    </location>
</feature>
<keyword evidence="4" id="KW-1185">Reference proteome</keyword>
<feature type="region of interest" description="Disordered" evidence="1">
    <location>
        <begin position="495"/>
        <end position="573"/>
    </location>
</feature>
<dbReference type="InterPro" id="IPR035445">
    <property type="entry name" value="GYF-like_dom_sf"/>
</dbReference>
<dbReference type="InterPro" id="IPR003169">
    <property type="entry name" value="GYF"/>
</dbReference>
<organism evidence="3 4">
    <name type="scientific">Actinomortierella ambigua</name>
    <dbReference type="NCBI Taxonomy" id="1343610"/>
    <lineage>
        <taxon>Eukaryota</taxon>
        <taxon>Fungi</taxon>
        <taxon>Fungi incertae sedis</taxon>
        <taxon>Mucoromycota</taxon>
        <taxon>Mortierellomycotina</taxon>
        <taxon>Mortierellomycetes</taxon>
        <taxon>Mortierellales</taxon>
        <taxon>Mortierellaceae</taxon>
        <taxon>Actinomortierella</taxon>
    </lineage>
</organism>
<feature type="compositionally biased region" description="Basic and acidic residues" evidence="1">
    <location>
        <begin position="868"/>
        <end position="877"/>
    </location>
</feature>
<feature type="compositionally biased region" description="Low complexity" evidence="1">
    <location>
        <begin position="535"/>
        <end position="560"/>
    </location>
</feature>
<feature type="compositionally biased region" description="Polar residues" evidence="1">
    <location>
        <begin position="712"/>
        <end position="728"/>
    </location>
</feature>
<reference evidence="3" key="1">
    <citation type="journal article" date="2020" name="Fungal Divers.">
        <title>Resolving the Mortierellaceae phylogeny through synthesis of multi-gene phylogenetics and phylogenomics.</title>
        <authorList>
            <person name="Vandepol N."/>
            <person name="Liber J."/>
            <person name="Desiro A."/>
            <person name="Na H."/>
            <person name="Kennedy M."/>
            <person name="Barry K."/>
            <person name="Grigoriev I.V."/>
            <person name="Miller A.N."/>
            <person name="O'Donnell K."/>
            <person name="Stajich J.E."/>
            <person name="Bonito G."/>
        </authorList>
    </citation>
    <scope>NUCLEOTIDE SEQUENCE</scope>
    <source>
        <strain evidence="3">BC1065</strain>
    </source>
</reference>
<feature type="compositionally biased region" description="Gly residues" evidence="1">
    <location>
        <begin position="1258"/>
        <end position="1274"/>
    </location>
</feature>
<dbReference type="Proteomes" id="UP000807716">
    <property type="component" value="Unassembled WGS sequence"/>
</dbReference>
<dbReference type="PANTHER" id="PTHR14445">
    <property type="entry name" value="GRB10 INTERACTING GYF PROTEIN"/>
    <property type="match status" value="1"/>
</dbReference>
<dbReference type="SMART" id="SM00444">
    <property type="entry name" value="GYF"/>
    <property type="match status" value="1"/>
</dbReference>
<evidence type="ECO:0000259" key="2">
    <source>
        <dbReference type="PROSITE" id="PS50829"/>
    </source>
</evidence>
<protein>
    <recommendedName>
        <fullName evidence="2">GYF domain-containing protein</fullName>
    </recommendedName>
</protein>
<accession>A0A9P6Q7U2</accession>
<sequence length="1297" mass="138202">MTSSNMNFGPEWMRRFPAKSASQAGDLRLSSPLQEWASSTSPAGAQPATPTSAHPSNLPAFSYSSVAANNTRAAAQANAMSSLDPSADTPSDTLNPFKYSKDFMLSLFKPVGVPIEFERHDYVTSEEPLLPMASQPFTEQELKILSGSVNSEVVRRVPQSGDGGQERSSGQRRESLSGHDHSKDRDYGGRGDRSDKGSHSRSHDKFHGSGRSKNLNNDDRHHSHSNMGYGSGGSMNNKRSEHNVREEDGLWNSPVKGNTTVGSFDANGVFRIAAQDGEELGALSEKDDSDHEAPTGNPAPGQQHDAGHKAVSLESGSTKISNASLRAPESGPNGHPRVTDKNSLPLEEKLAGVAVAEPQEAYPLTSSVLNSIDLDHEEDEFSPFGGSGAIKANATAAAAAATAAQAAPAAPPTNNAPAELSSWLYRDPTGSIQGPFRSEEMHEWYKGGFFTLDLLVKREQDPTFEPLVSLIRRIGSEDRPFLVAGMVRPEVRPTLSLPQRPNVGGYSQQGGWGGGLSAPTTPSTPGFGVDRLFMQQQQPQQPQSQPQPQQGDMMNGGNQQLPGQDPVGSFGGYGAGLFARTPGEAGMSGSWSGDMFGRPGMFPGAQMPMQGHYMDQRLLGQQQHQQQLERQQYLQMLQRQTQMQQMIHQQQFLAAQQQYGNDPHALAALLQQQQQQQRQLQLRQQQQLQQALFASAVSTPGGTMMPWGGMGQPSSPWSTSIIQSNNDNYFDYNKGGAVPHSMQQQQQQPQDLRQEPMPQQPAAEQQAHAEQYQHHIPEATEHAQGTIETMAAGVDNLNIQDEPQKEQEYTQEQMKETLAAEESVAAQTHEEEKETVEEAVEDVHEKEEEQVVEEVTSVPAVVKTEALKEKKEEKEAAAVEQQKQQQEESVAKAAVVVEEEDKVEEPAAVETSAPSSTTSTPVPEPRVIKASPAPWAKTEETAAAEKRGPTLREIQEMEAKRSEAQKAAERQAAAAAIAAAAASSGSFLPGVGGSPWQTAAAPKKKTLREIQEEEASLQRQRTVAQASAAAAAAASSGALSLGASVPTPSASTGLAAIVAGSKSYADRIGPKPVSSTPSGPWSMAAASSAAAASVKSTPAAATTRHSASYSGSSATTAAARPVSIVAKTDNHGWTEVGRGGSQSSSQATSPMVARTTVVSSSSTSNNNNKAVSTTNSNEPRAPSDEFLRWCRQALSGLHDVVLDDFIQMLLSFPLNPDPMTVEIIQDSIYANSKSLDGRRFADEFIRRRKADAFPSGSAGAGAGGVGGAGAGGASAGSNAHDNSFKVVTKKGKKKGTA</sequence>
<feature type="compositionally biased region" description="Low complexity" evidence="1">
    <location>
        <begin position="906"/>
        <end position="921"/>
    </location>
</feature>
<feature type="region of interest" description="Disordered" evidence="1">
    <location>
        <begin position="19"/>
        <end position="61"/>
    </location>
</feature>
<dbReference type="GO" id="GO:0005829">
    <property type="term" value="C:cytosol"/>
    <property type="evidence" value="ECO:0007669"/>
    <property type="project" value="TreeGrafter"/>
</dbReference>